<dbReference type="Proteomes" id="UP000006695">
    <property type="component" value="Chromosome"/>
</dbReference>
<comment type="similarity">
    <text evidence="2">Belongs to the TPS (TC 1.B.20) family.</text>
</comment>
<evidence type="ECO:0000256" key="6">
    <source>
        <dbReference type="ARBA" id="ARBA00022927"/>
    </source>
</evidence>
<dbReference type="PANTHER" id="PTHR34597:SF6">
    <property type="entry name" value="BLR6126 PROTEIN"/>
    <property type="match status" value="1"/>
</dbReference>
<dbReference type="GO" id="GO:0098046">
    <property type="term" value="C:type V protein secretion system complex"/>
    <property type="evidence" value="ECO:0007669"/>
    <property type="project" value="TreeGrafter"/>
</dbReference>
<organism evidence="10 11">
    <name type="scientific">Geotalea uraniireducens (strain Rf4)</name>
    <name type="common">Geobacter uraniireducens</name>
    <dbReference type="NCBI Taxonomy" id="351605"/>
    <lineage>
        <taxon>Bacteria</taxon>
        <taxon>Pseudomonadati</taxon>
        <taxon>Thermodesulfobacteriota</taxon>
        <taxon>Desulfuromonadia</taxon>
        <taxon>Geobacterales</taxon>
        <taxon>Geobacteraceae</taxon>
        <taxon>Geotalea</taxon>
    </lineage>
</organism>
<evidence type="ECO:0000256" key="3">
    <source>
        <dbReference type="ARBA" id="ARBA00022448"/>
    </source>
</evidence>
<dbReference type="Gene3D" id="3.10.20.310">
    <property type="entry name" value="membrane protein fhac"/>
    <property type="match status" value="1"/>
</dbReference>
<dbReference type="AlphaFoldDB" id="A5G4S0"/>
<keyword evidence="3" id="KW-0813">Transport</keyword>
<dbReference type="GO" id="GO:0046819">
    <property type="term" value="P:protein secretion by the type V secretion system"/>
    <property type="evidence" value="ECO:0007669"/>
    <property type="project" value="TreeGrafter"/>
</dbReference>
<dbReference type="PANTHER" id="PTHR34597">
    <property type="entry name" value="SLR1661 PROTEIN"/>
    <property type="match status" value="1"/>
</dbReference>
<dbReference type="InterPro" id="IPR013686">
    <property type="entry name" value="Polypept-transport_assoc_ShlB"/>
</dbReference>
<keyword evidence="8" id="KW-0998">Cell outer membrane</keyword>
<dbReference type="STRING" id="351605.Gura_2611"/>
<dbReference type="EMBL" id="CP000698">
    <property type="protein sequence ID" value="ABQ26788.1"/>
    <property type="molecule type" value="Genomic_DNA"/>
</dbReference>
<feature type="domain" description="POTRA" evidence="9">
    <location>
        <begin position="49"/>
        <end position="124"/>
    </location>
</feature>
<accession>A5G4S0</accession>
<dbReference type="PROSITE" id="PS51779">
    <property type="entry name" value="POTRA"/>
    <property type="match status" value="1"/>
</dbReference>
<keyword evidence="7" id="KW-0472">Membrane</keyword>
<dbReference type="HOGENOM" id="CLU_037019_0_0_7"/>
<evidence type="ECO:0000256" key="8">
    <source>
        <dbReference type="ARBA" id="ARBA00023237"/>
    </source>
</evidence>
<keyword evidence="11" id="KW-1185">Reference proteome</keyword>
<dbReference type="GO" id="GO:0009279">
    <property type="term" value="C:cell outer membrane"/>
    <property type="evidence" value="ECO:0007669"/>
    <property type="project" value="UniProtKB-SubCell"/>
</dbReference>
<sequence>MIGYSNKKAEIHPRTVGLILVLCILILLFFAYKVQAAEPAPAQEQEAVFEISYIVIEGNTIFQRERLDELMKGSLGPGKTSADVEKARDVLEKFYHDEGYPTVLVNIPEQSVDGGVIRLQVIESKIGKVAVNGNRYFSTEMILKRIPSFQSGGIIFVPRVQQEIGKINRIPDLKVMPNMTPSREIGVVDVELKVEDHRPLHGSLELNNRSTQSTTGLRLNGALHYDNFWQRLHSISLQYQTSPQKLNEVQVVSGSYTLPAPWNDEQKLVLYGVWSDSQSAFGEGFKTVGKGNIVGARYMLPLAPKDGYSHSFVCGLDYKDFEDTVNLDGVEASKSPISYLPWSFAYSSMLQDGSGFTQFSAALNLAFRNLASDQQEFADKRFKGNGNYIYLTLGVDRMQKLPAGFGLHVKADGQISDQPLISNEQFAAGGMESVRGYRESEKLGDSAFHGSVELSSPDLASFSRYKEKAQCIPYLFYDAALLHLKNPLPAQRPDVVLQGAGFGVRGALMGNLEYQLDWGFALEDTEAVKIGDSHGYFRVKYAF</sequence>
<evidence type="ECO:0000256" key="7">
    <source>
        <dbReference type="ARBA" id="ARBA00023136"/>
    </source>
</evidence>
<keyword evidence="6" id="KW-0653">Protein transport</keyword>
<dbReference type="InterPro" id="IPR051544">
    <property type="entry name" value="TPS_OM_transporter"/>
</dbReference>
<evidence type="ECO:0000256" key="1">
    <source>
        <dbReference type="ARBA" id="ARBA00004442"/>
    </source>
</evidence>
<dbReference type="InterPro" id="IPR034746">
    <property type="entry name" value="POTRA"/>
</dbReference>
<dbReference type="RefSeq" id="WP_011939466.1">
    <property type="nucleotide sequence ID" value="NC_009483.1"/>
</dbReference>
<evidence type="ECO:0000256" key="5">
    <source>
        <dbReference type="ARBA" id="ARBA00022692"/>
    </source>
</evidence>
<dbReference type="GO" id="GO:0008320">
    <property type="term" value="F:protein transmembrane transporter activity"/>
    <property type="evidence" value="ECO:0007669"/>
    <property type="project" value="TreeGrafter"/>
</dbReference>
<reference evidence="10 11" key="1">
    <citation type="submission" date="2007-05" db="EMBL/GenBank/DDBJ databases">
        <title>Complete sequence of Geobacter uraniireducens Rf4.</title>
        <authorList>
            <consortium name="US DOE Joint Genome Institute"/>
            <person name="Copeland A."/>
            <person name="Lucas S."/>
            <person name="Lapidus A."/>
            <person name="Barry K."/>
            <person name="Detter J.C."/>
            <person name="Glavina del Rio T."/>
            <person name="Hammon N."/>
            <person name="Israni S."/>
            <person name="Dalin E."/>
            <person name="Tice H."/>
            <person name="Pitluck S."/>
            <person name="Chertkov O."/>
            <person name="Brettin T."/>
            <person name="Bruce D."/>
            <person name="Han C."/>
            <person name="Schmutz J."/>
            <person name="Larimer F."/>
            <person name="Land M."/>
            <person name="Hauser L."/>
            <person name="Kyrpides N."/>
            <person name="Mikhailova N."/>
            <person name="Shelobolina E."/>
            <person name="Aklujkar M."/>
            <person name="Lovley D."/>
            <person name="Richardson P."/>
        </authorList>
    </citation>
    <scope>NUCLEOTIDE SEQUENCE [LARGE SCALE GENOMIC DNA]</scope>
    <source>
        <strain evidence="10 11">Rf4</strain>
    </source>
</reference>
<gene>
    <name evidence="10" type="ordered locus">Gura_2611</name>
</gene>
<evidence type="ECO:0000313" key="11">
    <source>
        <dbReference type="Proteomes" id="UP000006695"/>
    </source>
</evidence>
<evidence type="ECO:0000259" key="9">
    <source>
        <dbReference type="PROSITE" id="PS51779"/>
    </source>
</evidence>
<comment type="subcellular location">
    <subcellularLocation>
        <location evidence="1">Cell outer membrane</location>
    </subcellularLocation>
</comment>
<keyword evidence="4" id="KW-1134">Transmembrane beta strand</keyword>
<name>A5G4S0_GEOUR</name>
<dbReference type="KEGG" id="gur:Gura_2611"/>
<evidence type="ECO:0000313" key="10">
    <source>
        <dbReference type="EMBL" id="ABQ26788.1"/>
    </source>
</evidence>
<evidence type="ECO:0000256" key="2">
    <source>
        <dbReference type="ARBA" id="ARBA00009055"/>
    </source>
</evidence>
<dbReference type="Pfam" id="PF08479">
    <property type="entry name" value="POTRA_2"/>
    <property type="match status" value="1"/>
</dbReference>
<dbReference type="InterPro" id="IPR005565">
    <property type="entry name" value="Hemolysn_activator_HlyB_C"/>
</dbReference>
<dbReference type="OrthoDB" id="9760658at2"/>
<dbReference type="Pfam" id="PF03865">
    <property type="entry name" value="ShlB"/>
    <property type="match status" value="1"/>
</dbReference>
<proteinExistence type="inferred from homology"/>
<protein>
    <submittedName>
        <fullName evidence="10">Polypeptide-transport-associated protein domain protein, ShlB-type</fullName>
    </submittedName>
</protein>
<evidence type="ECO:0000256" key="4">
    <source>
        <dbReference type="ARBA" id="ARBA00022452"/>
    </source>
</evidence>
<keyword evidence="5" id="KW-0812">Transmembrane</keyword>
<dbReference type="Gene3D" id="2.40.160.50">
    <property type="entry name" value="membrane protein fhac: a member of the omp85/tpsb transporter family"/>
    <property type="match status" value="1"/>
</dbReference>